<dbReference type="Pfam" id="PF16732">
    <property type="entry name" value="ComP_DUS"/>
    <property type="match status" value="1"/>
</dbReference>
<dbReference type="InterPro" id="IPR045584">
    <property type="entry name" value="Pilin-like"/>
</dbReference>
<dbReference type="Pfam" id="PF07963">
    <property type="entry name" value="N_methyl"/>
    <property type="match status" value="1"/>
</dbReference>
<keyword evidence="3" id="KW-1133">Transmembrane helix</keyword>
<dbReference type="SUPFAM" id="SSF54523">
    <property type="entry name" value="Pili subunits"/>
    <property type="match status" value="1"/>
</dbReference>
<keyword evidence="1" id="KW-0488">Methylation</keyword>
<dbReference type="Proteomes" id="UP001163336">
    <property type="component" value="Chromosome"/>
</dbReference>
<name>A0ABM8C8W8_9BURK</name>
<sequence length="133" mass="14284">MISPIVRRPRGFTLVELMVAVVIIGILAAIALPSYNQYVVRSNRAAAQSYLMELSQAQVQYMADSRSYAATPAEMGVTPPSAVTAKYEVKITLVEGPPQGYTITAKPWPGSTQSGDGELSINQAGVRTPNGKW</sequence>
<dbReference type="Gene3D" id="3.30.700.10">
    <property type="entry name" value="Glycoprotein, Type 4 Pilin"/>
    <property type="match status" value="1"/>
</dbReference>
<protein>
    <submittedName>
        <fullName evidence="4">Type 4 fimbrial biogenesis protein PilE</fullName>
    </submittedName>
</protein>
<dbReference type="InterPro" id="IPR012902">
    <property type="entry name" value="N_methyl_site"/>
</dbReference>
<dbReference type="PRINTS" id="PR00813">
    <property type="entry name" value="BCTERIALGSPG"/>
</dbReference>
<dbReference type="NCBIfam" id="TIGR02532">
    <property type="entry name" value="IV_pilin_GFxxxE"/>
    <property type="match status" value="1"/>
</dbReference>
<dbReference type="EMBL" id="AP026966">
    <property type="protein sequence ID" value="BDT59668.1"/>
    <property type="molecule type" value="Genomic_DNA"/>
</dbReference>
<keyword evidence="5" id="KW-1185">Reference proteome</keyword>
<feature type="region of interest" description="Disordered" evidence="2">
    <location>
        <begin position="102"/>
        <end position="133"/>
    </location>
</feature>
<dbReference type="PANTHER" id="PTHR30093:SF47">
    <property type="entry name" value="TYPE IV PILUS NON-CORE MINOR PILIN PILE"/>
    <property type="match status" value="1"/>
</dbReference>
<dbReference type="PROSITE" id="PS00409">
    <property type="entry name" value="PROKAR_NTER_METHYL"/>
    <property type="match status" value="1"/>
</dbReference>
<evidence type="ECO:0000256" key="1">
    <source>
        <dbReference type="ARBA" id="ARBA00022481"/>
    </source>
</evidence>
<reference evidence="4" key="1">
    <citation type="submission" date="2022-11" db="EMBL/GenBank/DDBJ databases">
        <title>Isolation and characterization of PLA-degrading bacterium Massilia sp. from Antarctic soil.</title>
        <authorList>
            <person name="Sato K."/>
            <person name="Gomez-Fuentes C."/>
            <person name="Ahmad S.A."/>
            <person name="Zulkharnain A."/>
        </authorList>
    </citation>
    <scope>NUCLEOTIDE SEQUENCE</scope>
    <source>
        <strain evidence="4">N-3</strain>
    </source>
</reference>
<evidence type="ECO:0000313" key="4">
    <source>
        <dbReference type="EMBL" id="BDT59668.1"/>
    </source>
</evidence>
<proteinExistence type="predicted"/>
<evidence type="ECO:0000313" key="5">
    <source>
        <dbReference type="Proteomes" id="UP001163336"/>
    </source>
</evidence>
<keyword evidence="3" id="KW-0812">Transmembrane</keyword>
<organism evidence="4 5">
    <name type="scientific">Massilia varians</name>
    <dbReference type="NCBI Taxonomy" id="457921"/>
    <lineage>
        <taxon>Bacteria</taxon>
        <taxon>Pseudomonadati</taxon>
        <taxon>Pseudomonadota</taxon>
        <taxon>Betaproteobacteria</taxon>
        <taxon>Burkholderiales</taxon>
        <taxon>Oxalobacteraceae</taxon>
        <taxon>Telluria group</taxon>
        <taxon>Massilia</taxon>
    </lineage>
</organism>
<evidence type="ECO:0000256" key="2">
    <source>
        <dbReference type="SAM" id="MobiDB-lite"/>
    </source>
</evidence>
<dbReference type="RefSeq" id="WP_281908476.1">
    <property type="nucleotide sequence ID" value="NZ_AP026966.1"/>
</dbReference>
<feature type="transmembrane region" description="Helical" evidence="3">
    <location>
        <begin position="12"/>
        <end position="35"/>
    </location>
</feature>
<gene>
    <name evidence="4" type="primary">pilE</name>
    <name evidence="4" type="ORF">MasN3_31620</name>
</gene>
<accession>A0ABM8C8W8</accession>
<evidence type="ECO:0000256" key="3">
    <source>
        <dbReference type="SAM" id="Phobius"/>
    </source>
</evidence>
<keyword evidence="3" id="KW-0472">Membrane</keyword>
<dbReference type="PANTHER" id="PTHR30093">
    <property type="entry name" value="GENERAL SECRETION PATHWAY PROTEIN G"/>
    <property type="match status" value="1"/>
</dbReference>
<dbReference type="InterPro" id="IPR031982">
    <property type="entry name" value="PilE-like"/>
</dbReference>
<dbReference type="InterPro" id="IPR000983">
    <property type="entry name" value="Bac_GSPG_pilin"/>
</dbReference>
<feature type="compositionally biased region" description="Polar residues" evidence="2">
    <location>
        <begin position="110"/>
        <end position="125"/>
    </location>
</feature>